<dbReference type="GO" id="GO:0005886">
    <property type="term" value="C:plasma membrane"/>
    <property type="evidence" value="ECO:0007669"/>
    <property type="project" value="UniProtKB-ARBA"/>
</dbReference>
<dbReference type="GO" id="GO:0098552">
    <property type="term" value="C:side of membrane"/>
    <property type="evidence" value="ECO:0007669"/>
    <property type="project" value="UniProtKB-ARBA"/>
</dbReference>
<dbReference type="AlphaFoldDB" id="A0A075B3N9"/>
<comment type="similarity">
    <text evidence="2">Belongs to the band 7/mec-2 family.</text>
</comment>
<dbReference type="GO" id="GO:0005739">
    <property type="term" value="C:mitochondrion"/>
    <property type="evidence" value="ECO:0007669"/>
    <property type="project" value="UniProtKB-SubCell"/>
</dbReference>
<proteinExistence type="inferred from homology"/>
<evidence type="ECO:0000256" key="3">
    <source>
        <dbReference type="ARBA" id="ARBA00023128"/>
    </source>
</evidence>
<keyword evidence="6" id="KW-1185">Reference proteome</keyword>
<dbReference type="InterPro" id="IPR001972">
    <property type="entry name" value="Stomatin_HflK_fam"/>
</dbReference>
<dbReference type="OrthoDB" id="434619at2759"/>
<dbReference type="CDD" id="cd08829">
    <property type="entry name" value="SPFH_paraslipin"/>
    <property type="match status" value="1"/>
</dbReference>
<reference evidence="5 6" key="1">
    <citation type="journal article" date="2013" name="Curr. Biol.">
        <title>Shared signatures of parasitism and phylogenomics unite Cryptomycota and microsporidia.</title>
        <authorList>
            <person name="James T.Y."/>
            <person name="Pelin A."/>
            <person name="Bonen L."/>
            <person name="Ahrendt S."/>
            <person name="Sain D."/>
            <person name="Corradi N."/>
            <person name="Stajich J.E."/>
        </authorList>
    </citation>
    <scope>NUCLEOTIDE SEQUENCE [LARGE SCALE GENOMIC DNA]</scope>
    <source>
        <strain evidence="5 6">CSF55</strain>
    </source>
</reference>
<dbReference type="Pfam" id="PF16200">
    <property type="entry name" value="Band_7_C"/>
    <property type="match status" value="1"/>
</dbReference>
<dbReference type="Pfam" id="PF01145">
    <property type="entry name" value="Band_7"/>
    <property type="match status" value="1"/>
</dbReference>
<evidence type="ECO:0000313" key="5">
    <source>
        <dbReference type="EMBL" id="EPZ35631.1"/>
    </source>
</evidence>
<protein>
    <submittedName>
        <fullName evidence="5">Stomatin domain-containing protein</fullName>
    </submittedName>
</protein>
<keyword evidence="3" id="KW-0496">Mitochondrion</keyword>
<dbReference type="HOGENOM" id="CLU_024949_2_2_1"/>
<accession>A0A075B3N9</accession>
<dbReference type="InterPro" id="IPR001107">
    <property type="entry name" value="Band_7"/>
</dbReference>
<organism evidence="5 6">
    <name type="scientific">Rozella allomycis (strain CSF55)</name>
    <dbReference type="NCBI Taxonomy" id="988480"/>
    <lineage>
        <taxon>Eukaryota</taxon>
        <taxon>Fungi</taxon>
        <taxon>Fungi incertae sedis</taxon>
        <taxon>Cryptomycota</taxon>
        <taxon>Cryptomycota incertae sedis</taxon>
        <taxon>Rozella</taxon>
    </lineage>
</organism>
<evidence type="ECO:0000256" key="2">
    <source>
        <dbReference type="ARBA" id="ARBA00008164"/>
    </source>
</evidence>
<dbReference type="PANTHER" id="PTHR43327:SF10">
    <property type="entry name" value="STOMATIN-LIKE PROTEIN 2, MITOCHONDRIAL"/>
    <property type="match status" value="1"/>
</dbReference>
<evidence type="ECO:0000256" key="1">
    <source>
        <dbReference type="ARBA" id="ARBA00004173"/>
    </source>
</evidence>
<dbReference type="InterPro" id="IPR050710">
    <property type="entry name" value="Band7/mec-2_domain"/>
</dbReference>
<name>A0A075B3N9_ROZAC</name>
<dbReference type="GO" id="GO:0007005">
    <property type="term" value="P:mitochondrion organization"/>
    <property type="evidence" value="ECO:0007669"/>
    <property type="project" value="TreeGrafter"/>
</dbReference>
<dbReference type="PANTHER" id="PTHR43327">
    <property type="entry name" value="STOMATIN-LIKE PROTEIN 2, MITOCHONDRIAL"/>
    <property type="match status" value="1"/>
</dbReference>
<dbReference type="STRING" id="988480.A0A075B3N9"/>
<dbReference type="Gene3D" id="3.30.479.30">
    <property type="entry name" value="Band 7 domain"/>
    <property type="match status" value="1"/>
</dbReference>
<dbReference type="InterPro" id="IPR032435">
    <property type="entry name" value="STML2-like_C"/>
</dbReference>
<dbReference type="OMA" id="YLQMLPK"/>
<evidence type="ECO:0000259" key="4">
    <source>
        <dbReference type="SMART" id="SM00244"/>
    </source>
</evidence>
<dbReference type="SMART" id="SM00244">
    <property type="entry name" value="PHB"/>
    <property type="match status" value="1"/>
</dbReference>
<dbReference type="SUPFAM" id="SSF117892">
    <property type="entry name" value="Band 7/SPFH domain"/>
    <property type="match status" value="1"/>
</dbReference>
<dbReference type="Proteomes" id="UP000030755">
    <property type="component" value="Unassembled WGS sequence"/>
</dbReference>
<dbReference type="FunFam" id="3.30.479.30:FF:000004">
    <property type="entry name" value="Putative membrane protease family, stomatin"/>
    <property type="match status" value="1"/>
</dbReference>
<dbReference type="InterPro" id="IPR036013">
    <property type="entry name" value="Band_7/SPFH_dom_sf"/>
</dbReference>
<comment type="subcellular location">
    <subcellularLocation>
        <location evidence="1">Mitochondrion</location>
    </subcellularLocation>
</comment>
<dbReference type="PRINTS" id="PR00721">
    <property type="entry name" value="STOMATIN"/>
</dbReference>
<sequence>MLRRALTNQITRQQFRFYRVNRSNTVINFVPQQEAWVVERFGKFHCVLDPGISVLFPIVDKIAYAHNLKEVAQDIPSQTAVTMDNVTVSMDGVLFYRVVDPYKASYGVENYGYAMQQLAQTTMRAEIGHLPLDRIFSERAQLNAKIVQVINDSTVKAWGIESLRYEILEKGDIHLPQSVMQAMQGQATAERKKRASILESEGERQGAINLAQGQRESIILKSEAEKMEQINKAVGEAEAIKAKATAVAQSIQMISEAIKHENAQKAISLLVADKYIDAFSNLAQKGTTLMLPTSVHDPSSMIAQAINIFDTLTTKRNDMKSIEASNEDKKPEPAK</sequence>
<gene>
    <name evidence="5" type="ORF">O9G_002639</name>
</gene>
<evidence type="ECO:0000313" key="6">
    <source>
        <dbReference type="Proteomes" id="UP000030755"/>
    </source>
</evidence>
<feature type="domain" description="Band 7" evidence="4">
    <location>
        <begin position="25"/>
        <end position="187"/>
    </location>
</feature>
<dbReference type="EMBL" id="KE560790">
    <property type="protein sequence ID" value="EPZ35631.1"/>
    <property type="molecule type" value="Genomic_DNA"/>
</dbReference>